<dbReference type="InterPro" id="IPR002539">
    <property type="entry name" value="MaoC-like_dom"/>
</dbReference>
<keyword evidence="4" id="KW-1185">Reference proteome</keyword>
<accession>A0A4V2Q8A4</accession>
<dbReference type="PANTHER" id="PTHR43437:SF3">
    <property type="entry name" value="HYDROXYACYL-THIOESTER DEHYDRATASE TYPE 2, MITOCHONDRIAL"/>
    <property type="match status" value="1"/>
</dbReference>
<evidence type="ECO:0000256" key="1">
    <source>
        <dbReference type="ARBA" id="ARBA00023239"/>
    </source>
</evidence>
<dbReference type="RefSeq" id="WP_243650603.1">
    <property type="nucleotide sequence ID" value="NZ_SLUI01000012.1"/>
</dbReference>
<dbReference type="SUPFAM" id="SSF54637">
    <property type="entry name" value="Thioesterase/thiol ester dehydrase-isomerase"/>
    <property type="match status" value="1"/>
</dbReference>
<dbReference type="Gene3D" id="3.10.129.10">
    <property type="entry name" value="Hotdog Thioesterase"/>
    <property type="match status" value="1"/>
</dbReference>
<evidence type="ECO:0000313" key="3">
    <source>
        <dbReference type="EMBL" id="TCL35446.1"/>
    </source>
</evidence>
<feature type="domain" description="MaoC-like" evidence="2">
    <location>
        <begin position="23"/>
        <end position="119"/>
    </location>
</feature>
<dbReference type="Pfam" id="PF01575">
    <property type="entry name" value="MaoC_dehydratas"/>
    <property type="match status" value="1"/>
</dbReference>
<dbReference type="EMBL" id="SLUI01000012">
    <property type="protein sequence ID" value="TCL35446.1"/>
    <property type="molecule type" value="Genomic_DNA"/>
</dbReference>
<sequence length="162" mass="17778">MPIHNSLVIERPYGEIEVGETASVTKTITEADIINFAGTIGDFNPIHLNSEYAKTTMFGERIAHGMLTASFISTLVGTCLPGINALYLSQEVKFVRPVRIGDTITAYGEVLEKHDAKQRLTLKTIITNQRNEVVIDGKAVVMVMKKTPAAVPPEISHEGERK</sequence>
<dbReference type="CDD" id="cd03449">
    <property type="entry name" value="R_hydratase"/>
    <property type="match status" value="1"/>
</dbReference>
<dbReference type="FunFam" id="3.10.129.10:FF:000042">
    <property type="entry name" value="MaoC domain protein dehydratase"/>
    <property type="match status" value="1"/>
</dbReference>
<evidence type="ECO:0000259" key="2">
    <source>
        <dbReference type="Pfam" id="PF01575"/>
    </source>
</evidence>
<dbReference type="InterPro" id="IPR050965">
    <property type="entry name" value="UPF0336/Enoyl-CoA_hydratase"/>
</dbReference>
<organism evidence="3 4">
    <name type="scientific">Anaerospora hongkongensis</name>
    <dbReference type="NCBI Taxonomy" id="244830"/>
    <lineage>
        <taxon>Bacteria</taxon>
        <taxon>Bacillati</taxon>
        <taxon>Bacillota</taxon>
        <taxon>Negativicutes</taxon>
        <taxon>Selenomonadales</taxon>
        <taxon>Sporomusaceae</taxon>
        <taxon>Anaerospora</taxon>
    </lineage>
</organism>
<protein>
    <submittedName>
        <fullName evidence="3">3-hydroxybutyryl-CoA dehydratase</fullName>
    </submittedName>
</protein>
<gene>
    <name evidence="3" type="ORF">EV210_112106</name>
</gene>
<dbReference type="GO" id="GO:0019171">
    <property type="term" value="F:(3R)-hydroxyacyl-[acyl-carrier-protein] dehydratase activity"/>
    <property type="evidence" value="ECO:0007669"/>
    <property type="project" value="TreeGrafter"/>
</dbReference>
<reference evidence="3 4" key="1">
    <citation type="submission" date="2019-03" db="EMBL/GenBank/DDBJ databases">
        <title>Genomic Encyclopedia of Type Strains, Phase IV (KMG-IV): sequencing the most valuable type-strain genomes for metagenomic binning, comparative biology and taxonomic classification.</title>
        <authorList>
            <person name="Goeker M."/>
        </authorList>
    </citation>
    <scope>NUCLEOTIDE SEQUENCE [LARGE SCALE GENOMIC DNA]</scope>
    <source>
        <strain evidence="3 4">DSM 15969</strain>
    </source>
</reference>
<name>A0A4V2Q8A4_9FIRM</name>
<keyword evidence="1" id="KW-0456">Lyase</keyword>
<evidence type="ECO:0000313" key="4">
    <source>
        <dbReference type="Proteomes" id="UP000295063"/>
    </source>
</evidence>
<dbReference type="Proteomes" id="UP000295063">
    <property type="component" value="Unassembled WGS sequence"/>
</dbReference>
<dbReference type="AlphaFoldDB" id="A0A4V2Q8A4"/>
<dbReference type="GO" id="GO:0006633">
    <property type="term" value="P:fatty acid biosynthetic process"/>
    <property type="evidence" value="ECO:0007669"/>
    <property type="project" value="TreeGrafter"/>
</dbReference>
<proteinExistence type="predicted"/>
<dbReference type="PANTHER" id="PTHR43437">
    <property type="entry name" value="HYDROXYACYL-THIOESTER DEHYDRATASE TYPE 2, MITOCHONDRIAL-RELATED"/>
    <property type="match status" value="1"/>
</dbReference>
<dbReference type="InterPro" id="IPR029069">
    <property type="entry name" value="HotDog_dom_sf"/>
</dbReference>
<comment type="caution">
    <text evidence="3">The sequence shown here is derived from an EMBL/GenBank/DDBJ whole genome shotgun (WGS) entry which is preliminary data.</text>
</comment>